<dbReference type="PANTHER" id="PTHR31099:SF49">
    <property type="entry name" value="MYOSIN HEAVY CHAIN-LIKE PROTEIN"/>
    <property type="match status" value="1"/>
</dbReference>
<sequence>MKLPFMHFEWSVLHVLNVAPTQLHPNGWAFIRAFELLCEDIGRAPSLGVFFWFFSVRQTKKNRFFQVAPSDVGPNLLMDSFGELFFPLYWTPQPAVLVSIDRDDLEEWEVEFVEELGDMSTLSSEPVEKRAVENGSGDQERPRKRAFVMGEPRVMHLI</sequence>
<comment type="caution">
    <text evidence="3">The sequence shown here is derived from an EMBL/GenBank/DDBJ whole genome shotgun (WGS) entry which is preliminary data.</text>
</comment>
<evidence type="ECO:0000256" key="1">
    <source>
        <dbReference type="SAM" id="MobiDB-lite"/>
    </source>
</evidence>
<organism evidence="3 4">
    <name type="scientific">Mucuna pruriens</name>
    <name type="common">Velvet bean</name>
    <name type="synonym">Dolichos pruriens</name>
    <dbReference type="NCBI Taxonomy" id="157652"/>
    <lineage>
        <taxon>Eukaryota</taxon>
        <taxon>Viridiplantae</taxon>
        <taxon>Streptophyta</taxon>
        <taxon>Embryophyta</taxon>
        <taxon>Tracheophyta</taxon>
        <taxon>Spermatophyta</taxon>
        <taxon>Magnoliopsida</taxon>
        <taxon>eudicotyledons</taxon>
        <taxon>Gunneridae</taxon>
        <taxon>Pentapetalae</taxon>
        <taxon>rosids</taxon>
        <taxon>fabids</taxon>
        <taxon>Fabales</taxon>
        <taxon>Fabaceae</taxon>
        <taxon>Papilionoideae</taxon>
        <taxon>50 kb inversion clade</taxon>
        <taxon>NPAAA clade</taxon>
        <taxon>indigoferoid/millettioid clade</taxon>
        <taxon>Phaseoleae</taxon>
        <taxon>Mucuna</taxon>
    </lineage>
</organism>
<keyword evidence="4" id="KW-1185">Reference proteome</keyword>
<dbReference type="Proteomes" id="UP000257109">
    <property type="component" value="Unassembled WGS sequence"/>
</dbReference>
<dbReference type="PANTHER" id="PTHR31099">
    <property type="entry name" value="OS06G0165300 PROTEIN"/>
    <property type="match status" value="1"/>
</dbReference>
<accession>A0A371IDD0</accession>
<evidence type="ECO:0000313" key="3">
    <source>
        <dbReference type="EMBL" id="RDY13061.1"/>
    </source>
</evidence>
<reference evidence="3" key="1">
    <citation type="submission" date="2018-05" db="EMBL/GenBank/DDBJ databases">
        <title>Draft genome of Mucuna pruriens seed.</title>
        <authorList>
            <person name="Nnadi N.E."/>
            <person name="Vos R."/>
            <person name="Hasami M.H."/>
            <person name="Devisetty U.K."/>
            <person name="Aguiy J.C."/>
        </authorList>
    </citation>
    <scope>NUCLEOTIDE SEQUENCE [LARGE SCALE GENOMIC DNA]</scope>
    <source>
        <strain evidence="3">JCA_2017</strain>
    </source>
</reference>
<gene>
    <name evidence="3" type="ORF">CR513_02070</name>
</gene>
<feature type="region of interest" description="Disordered" evidence="1">
    <location>
        <begin position="119"/>
        <end position="142"/>
    </location>
</feature>
<proteinExistence type="predicted"/>
<evidence type="ECO:0000313" key="4">
    <source>
        <dbReference type="Proteomes" id="UP000257109"/>
    </source>
</evidence>
<dbReference type="InterPro" id="IPR007321">
    <property type="entry name" value="Transposase_28"/>
</dbReference>
<dbReference type="EMBL" id="QJKJ01000350">
    <property type="protein sequence ID" value="RDY13061.1"/>
    <property type="molecule type" value="Genomic_DNA"/>
</dbReference>
<name>A0A371IDD0_MUCPR</name>
<dbReference type="AlphaFoldDB" id="A0A371IDD0"/>
<feature type="non-terminal residue" evidence="3">
    <location>
        <position position="1"/>
    </location>
</feature>
<feature type="domain" description="Transposase (putative) gypsy type" evidence="2">
    <location>
        <begin position="1"/>
        <end position="58"/>
    </location>
</feature>
<evidence type="ECO:0000259" key="2">
    <source>
        <dbReference type="Pfam" id="PF04195"/>
    </source>
</evidence>
<protein>
    <recommendedName>
        <fullName evidence="2">Transposase (putative) gypsy type domain-containing protein</fullName>
    </recommendedName>
</protein>
<dbReference type="Pfam" id="PF04195">
    <property type="entry name" value="Transposase_28"/>
    <property type="match status" value="1"/>
</dbReference>
<dbReference type="OrthoDB" id="1321796at2759"/>